<dbReference type="AlphaFoldDB" id="H8YWZ3"/>
<keyword evidence="9" id="KW-1185">Reference proteome</keyword>
<dbReference type="EC" id="2.1.1.72" evidence="2"/>
<evidence type="ECO:0000256" key="3">
    <source>
        <dbReference type="ARBA" id="ARBA00022603"/>
    </source>
</evidence>
<evidence type="ECO:0000256" key="2">
    <source>
        <dbReference type="ARBA" id="ARBA00011900"/>
    </source>
</evidence>
<evidence type="ECO:0000313" key="8">
    <source>
        <dbReference type="EMBL" id="EIC22969.1"/>
    </source>
</evidence>
<protein>
    <recommendedName>
        <fullName evidence="2">site-specific DNA-methyltransferase (adenine-specific)</fullName>
        <ecNumber evidence="2">2.1.1.72</ecNumber>
    </recommendedName>
</protein>
<reference evidence="8 9" key="2">
    <citation type="submission" date="2011-11" db="EMBL/GenBank/DDBJ databases">
        <authorList>
            <consortium name="US DOE Joint Genome Institute"/>
            <person name="Lucas S."/>
            <person name="Han J."/>
            <person name="Lapidus A."/>
            <person name="Cheng J.-F."/>
            <person name="Goodwin L."/>
            <person name="Pitluck S."/>
            <person name="Peters L."/>
            <person name="Ovchinnikova G."/>
            <person name="Zhang X."/>
            <person name="Detter J.C."/>
            <person name="Han C."/>
            <person name="Tapia R."/>
            <person name="Land M."/>
            <person name="Hauser L."/>
            <person name="Kyrpides N."/>
            <person name="Ivanova N."/>
            <person name="Pagani I."/>
            <person name="Vogl K."/>
            <person name="Liu Z."/>
            <person name="Overmann J."/>
            <person name="Frigaard N.-U."/>
            <person name="Bryant D."/>
            <person name="Woyke T."/>
        </authorList>
    </citation>
    <scope>NUCLEOTIDE SEQUENCE [LARGE SCALE GENOMIC DNA]</scope>
    <source>
        <strain evidence="8 9">970</strain>
    </source>
</reference>
<evidence type="ECO:0000256" key="1">
    <source>
        <dbReference type="ARBA" id="ARBA00006594"/>
    </source>
</evidence>
<evidence type="ECO:0000313" key="9">
    <source>
        <dbReference type="Proteomes" id="UP000002964"/>
    </source>
</evidence>
<dbReference type="InterPro" id="IPR050953">
    <property type="entry name" value="N4_N6_ade-DNA_methylase"/>
</dbReference>
<dbReference type="Gene3D" id="3.40.50.150">
    <property type="entry name" value="Vaccinia Virus protein VP39"/>
    <property type="match status" value="1"/>
</dbReference>
<keyword evidence="4 8" id="KW-0808">Transferase</keyword>
<dbReference type="HOGENOM" id="CLU_007039_0_0_6"/>
<dbReference type="SUPFAM" id="SSF53335">
    <property type="entry name" value="S-adenosyl-L-methionine-dependent methyltransferases"/>
    <property type="match status" value="1"/>
</dbReference>
<evidence type="ECO:0000256" key="6">
    <source>
        <dbReference type="ARBA" id="ARBA00047942"/>
    </source>
</evidence>
<gene>
    <name evidence="8" type="ORF">Thi970DRAFT_00616</name>
</gene>
<dbReference type="PANTHER" id="PTHR33841:SF1">
    <property type="entry name" value="DNA METHYLTRANSFERASE A"/>
    <property type="match status" value="1"/>
</dbReference>
<dbReference type="STRING" id="631362.Thi970DRAFT_00616"/>
<feature type="domain" description="DNA methylase adenine-specific" evidence="7">
    <location>
        <begin position="286"/>
        <end position="577"/>
    </location>
</feature>
<dbReference type="GO" id="GO:0009307">
    <property type="term" value="P:DNA restriction-modification system"/>
    <property type="evidence" value="ECO:0007669"/>
    <property type="project" value="UniProtKB-KW"/>
</dbReference>
<dbReference type="PROSITE" id="PS00092">
    <property type="entry name" value="N6_MTASE"/>
    <property type="match status" value="1"/>
</dbReference>
<dbReference type="OrthoDB" id="9782445at2"/>
<dbReference type="InterPro" id="IPR002052">
    <property type="entry name" value="DNA_methylase_N6_adenine_CS"/>
</dbReference>
<reference evidence="9" key="1">
    <citation type="submission" date="2011-06" db="EMBL/GenBank/DDBJ databases">
        <authorList>
            <consortium name="US DOE Joint Genome Institute (JGI-PGF)"/>
            <person name="Lucas S."/>
            <person name="Han J."/>
            <person name="Lapidus A."/>
            <person name="Cheng J.-F."/>
            <person name="Goodwin L."/>
            <person name="Pitluck S."/>
            <person name="Peters L."/>
            <person name="Land M.L."/>
            <person name="Hauser L."/>
            <person name="Vogl K."/>
            <person name="Liu Z."/>
            <person name="Overmann J."/>
            <person name="Frigaard N.-U."/>
            <person name="Bryant D.A."/>
            <person name="Woyke T.J."/>
        </authorList>
    </citation>
    <scope>NUCLEOTIDE SEQUENCE [LARGE SCALE GENOMIC DNA]</scope>
    <source>
        <strain evidence="9">970</strain>
    </source>
</reference>
<dbReference type="GO" id="GO:0003677">
    <property type="term" value="F:DNA binding"/>
    <property type="evidence" value="ECO:0007669"/>
    <property type="project" value="InterPro"/>
</dbReference>
<dbReference type="PRINTS" id="PR00507">
    <property type="entry name" value="N12N6MTFRASE"/>
</dbReference>
<dbReference type="InterPro" id="IPR003356">
    <property type="entry name" value="DNA_methylase_A-5"/>
</dbReference>
<accession>H8YWZ3</accession>
<dbReference type="GO" id="GO:0032259">
    <property type="term" value="P:methylation"/>
    <property type="evidence" value="ECO:0007669"/>
    <property type="project" value="UniProtKB-KW"/>
</dbReference>
<evidence type="ECO:0000256" key="4">
    <source>
        <dbReference type="ARBA" id="ARBA00022679"/>
    </source>
</evidence>
<dbReference type="GO" id="GO:0008170">
    <property type="term" value="F:N-methyltransferase activity"/>
    <property type="evidence" value="ECO:0007669"/>
    <property type="project" value="InterPro"/>
</dbReference>
<dbReference type="eggNOG" id="COG0286">
    <property type="taxonomic scope" value="Bacteria"/>
</dbReference>
<dbReference type="EMBL" id="JH603168">
    <property type="protein sequence ID" value="EIC22969.1"/>
    <property type="molecule type" value="Genomic_DNA"/>
</dbReference>
<organism evidence="8 9">
    <name type="scientific">Thiorhodovibrio frisius</name>
    <dbReference type="NCBI Taxonomy" id="631362"/>
    <lineage>
        <taxon>Bacteria</taxon>
        <taxon>Pseudomonadati</taxon>
        <taxon>Pseudomonadota</taxon>
        <taxon>Gammaproteobacteria</taxon>
        <taxon>Chromatiales</taxon>
        <taxon>Chromatiaceae</taxon>
        <taxon>Thiorhodovibrio</taxon>
    </lineage>
</organism>
<evidence type="ECO:0000259" key="7">
    <source>
        <dbReference type="Pfam" id="PF02384"/>
    </source>
</evidence>
<dbReference type="PANTHER" id="PTHR33841">
    <property type="entry name" value="DNA METHYLTRANSFERASE YEEA-RELATED"/>
    <property type="match status" value="1"/>
</dbReference>
<proteinExistence type="inferred from homology"/>
<comment type="catalytic activity">
    <reaction evidence="6">
        <text>a 2'-deoxyadenosine in DNA + S-adenosyl-L-methionine = an N(6)-methyl-2'-deoxyadenosine in DNA + S-adenosyl-L-homocysteine + H(+)</text>
        <dbReference type="Rhea" id="RHEA:15197"/>
        <dbReference type="Rhea" id="RHEA-COMP:12418"/>
        <dbReference type="Rhea" id="RHEA-COMP:12419"/>
        <dbReference type="ChEBI" id="CHEBI:15378"/>
        <dbReference type="ChEBI" id="CHEBI:57856"/>
        <dbReference type="ChEBI" id="CHEBI:59789"/>
        <dbReference type="ChEBI" id="CHEBI:90615"/>
        <dbReference type="ChEBI" id="CHEBI:90616"/>
        <dbReference type="EC" id="2.1.1.72"/>
    </reaction>
</comment>
<name>H8YWZ3_9GAMM</name>
<evidence type="ECO:0000256" key="5">
    <source>
        <dbReference type="ARBA" id="ARBA00022747"/>
    </source>
</evidence>
<dbReference type="Proteomes" id="UP000002964">
    <property type="component" value="Unassembled WGS sequence"/>
</dbReference>
<comment type="similarity">
    <text evidence="1">Belongs to the N(4)/N(6)-methyltransferase family.</text>
</comment>
<sequence length="998" mass="110690">MTRLRDTLRDYGAPGRDCVDLLDRADPRLLRYADLIRDVDHPLVDGVVEQQNHALLYVIDHARLSGRHTASVGDLRRALAMRGDPAWLGVLRAGQLDIYATDLRPDPNAAPSPYPVSSGEAQAVLPRLAQGENLSPPSSLLLREVLLDLMKHAGEELRGHGLSTDETIALTGRALFFRYLIGRKIVTEGHLPNIAPSAPTLMECLSTAASLAETNRWLDLTFNGDLLSLPNQSYPTYFAKLMQTHGDKLTRPLRAIMGLDKSMGPGISQQRLDWGDLDFNHLPIGLLSETYEALIEHFDKNARRDTSVYYTPSHIAEYMVEAALHEHPAGAEARVLDPACGAGVFLVACFRKLAELRFKATGERPTREALRAILDKQLTGFDTNAHARTLAALALYLTALELDPDPTPVEALTFHKLEGRVLIDVADPGSDPAVIVPMAGSLGEHVSEAYRGAFDLVIGNPPWTSLKSKYAAIDKRFTAHCRAIAERRGLTDIAHGYKNPDKVPDLPFVWGAMEWAKPGGRIALALHGRWLFKMTDAGFAARRAIFQALAITGILNGASLQGSKVWPNMNQPFCLLFADNRVPGEDDEFVLVSPEWERELNGKGRMRIDALDAVPVNLGFASRQPAAIKTLYCGTVLDKDIVARVVTRAKHSIADFWSEKRGLYFNQGYQIASRAKDDTFLRGLPTLDALYSRHPFFVLDNVLESYRPKGLHRPRDPRIYKAPLLLVRKGSRADRARGRALVSTVDVAYSESYYGYSAAQHPDGDFLVRYLLVLVHSRLFEYLTLMSSGEFGIERRAFQLLDIGQFPLIHPEELDEEQRSAINTCAAQLLANRPDWPQLDRTVARLYGLSELDQQTIADTLATRAPFAAVKSHAGQAVTQQEAKTFRAHLETELGNVLAASGHRVAVSLLESTDRSLPWRFLGVSLNGRPIQPDLPARWIDAADDLAASRITLIDAHEPCLAVGLLDRYRYWTPTQARLLASDLLWQHGALLEERANQ</sequence>
<keyword evidence="3 8" id="KW-0489">Methyltransferase</keyword>
<dbReference type="GO" id="GO:0009007">
    <property type="term" value="F:site-specific DNA-methyltransferase (adenine-specific) activity"/>
    <property type="evidence" value="ECO:0007669"/>
    <property type="project" value="UniProtKB-EC"/>
</dbReference>
<dbReference type="InterPro" id="IPR029063">
    <property type="entry name" value="SAM-dependent_MTases_sf"/>
</dbReference>
<dbReference type="Pfam" id="PF02384">
    <property type="entry name" value="N6_Mtase"/>
    <property type="match status" value="1"/>
</dbReference>
<keyword evidence="5" id="KW-0680">Restriction system</keyword>